<gene>
    <name evidence="3" type="primary">dhbA</name>
    <name evidence="3" type="ORF">N7644_01755</name>
</gene>
<dbReference type="AlphaFoldDB" id="A0AA42I4M5"/>
<dbReference type="GO" id="GO:0008667">
    <property type="term" value="F:2,3-dihydro-2,3-dihydroxybenzoate dehydrogenase activity"/>
    <property type="evidence" value="ECO:0007669"/>
    <property type="project" value="UniProtKB-EC"/>
</dbReference>
<organism evidence="3 4">
    <name type="scientific">Acinetobacter courvalinii</name>
    <dbReference type="NCBI Taxonomy" id="280147"/>
    <lineage>
        <taxon>Bacteria</taxon>
        <taxon>Pseudomonadati</taxon>
        <taxon>Pseudomonadota</taxon>
        <taxon>Gammaproteobacteria</taxon>
        <taxon>Moraxellales</taxon>
        <taxon>Moraxellaceae</taxon>
        <taxon>Acinetobacter</taxon>
    </lineage>
</organism>
<dbReference type="PRINTS" id="PR01397">
    <property type="entry name" value="DHBDHDRGNASE"/>
</dbReference>
<evidence type="ECO:0000313" key="4">
    <source>
        <dbReference type="Proteomes" id="UP001159329"/>
    </source>
</evidence>
<proteinExistence type="inferred from homology"/>
<comment type="similarity">
    <text evidence="1">Belongs to the short-chain dehydrogenases/reductases (SDR) family.</text>
</comment>
<evidence type="ECO:0000256" key="1">
    <source>
        <dbReference type="ARBA" id="ARBA00006484"/>
    </source>
</evidence>
<dbReference type="EC" id="1.3.1.28" evidence="3"/>
<dbReference type="InterPro" id="IPR036291">
    <property type="entry name" value="NAD(P)-bd_dom_sf"/>
</dbReference>
<dbReference type="InterPro" id="IPR002347">
    <property type="entry name" value="SDR_fam"/>
</dbReference>
<dbReference type="PANTHER" id="PTHR43477:SF1">
    <property type="entry name" value="DIHYDROANTICAPSIN 7-DEHYDROGENASE"/>
    <property type="match status" value="1"/>
</dbReference>
<dbReference type="Gene3D" id="3.40.50.720">
    <property type="entry name" value="NAD(P)-binding Rossmann-like Domain"/>
    <property type="match status" value="1"/>
</dbReference>
<evidence type="ECO:0000256" key="2">
    <source>
        <dbReference type="ARBA" id="ARBA00023002"/>
    </source>
</evidence>
<dbReference type="InterPro" id="IPR020904">
    <property type="entry name" value="Sc_DH/Rdtase_CS"/>
</dbReference>
<dbReference type="NCBIfam" id="NF006074">
    <property type="entry name" value="PRK08220.1"/>
    <property type="match status" value="1"/>
</dbReference>
<dbReference type="Pfam" id="PF13561">
    <property type="entry name" value="adh_short_C2"/>
    <property type="match status" value="1"/>
</dbReference>
<name>A0AA42I4M5_9GAMM</name>
<dbReference type="EMBL" id="JAOEEO010000001">
    <property type="protein sequence ID" value="MDH0562399.1"/>
    <property type="molecule type" value="Genomic_DNA"/>
</dbReference>
<dbReference type="SUPFAM" id="SSF51735">
    <property type="entry name" value="NAD(P)-binding Rossmann-fold domains"/>
    <property type="match status" value="1"/>
</dbReference>
<protein>
    <submittedName>
        <fullName evidence="3">2,3-dihydro-2,3-dihydroxybenzoate dehydrogenase</fullName>
        <ecNumber evidence="3">1.3.1.28</ecNumber>
    </submittedName>
</protein>
<dbReference type="PRINTS" id="PR00080">
    <property type="entry name" value="SDRFAMILY"/>
</dbReference>
<reference evidence="3" key="1">
    <citation type="submission" date="2022-09" db="EMBL/GenBank/DDBJ databases">
        <title>Intensive care unit water sources are persistently colonized with multi-drug resistant bacteria and are the site of extensive horizontal gene transfer of antibiotic resistance genes.</title>
        <authorList>
            <person name="Diorio-Toth L."/>
        </authorList>
    </citation>
    <scope>NUCLEOTIDE SEQUENCE</scope>
    <source>
        <strain evidence="3">GD04005</strain>
    </source>
</reference>
<dbReference type="PANTHER" id="PTHR43477">
    <property type="entry name" value="DIHYDROANTICAPSIN 7-DEHYDROGENASE"/>
    <property type="match status" value="1"/>
</dbReference>
<sequence>MNTTEKKIAWVVGVNQGIGLEVMQRLCAENIQVVGIDKANDQVPEPFKEMIQICDIRDEQQISKLCRRLLINSPPDYFIHVAGVLHLGEHDEMSFAQWRETFEVNLFSPFHFFQHLSPYFKKKMGGNIVMISSNATKVPRMHMSAYGASKSALTYFSKTVALELAQYGIRVNIVSPGSTATAMQYQLWTNPEGEQNTITGNLEQFKVGIPLKKIAKVDDIANAVMFFISDQSSHITMHDLVIDGGASLGS</sequence>
<accession>A0AA42I4M5</accession>
<comment type="caution">
    <text evidence="3">The sequence shown here is derived from an EMBL/GenBank/DDBJ whole genome shotgun (WGS) entry which is preliminary data.</text>
</comment>
<dbReference type="InterPro" id="IPR051122">
    <property type="entry name" value="SDR_DHRS6-like"/>
</dbReference>
<dbReference type="RefSeq" id="WP_279694190.1">
    <property type="nucleotide sequence ID" value="NZ_JAOEEO010000001.1"/>
</dbReference>
<evidence type="ECO:0000313" key="3">
    <source>
        <dbReference type="EMBL" id="MDH0562399.1"/>
    </source>
</evidence>
<dbReference type="PROSITE" id="PS00061">
    <property type="entry name" value="ADH_SHORT"/>
    <property type="match status" value="1"/>
</dbReference>
<keyword evidence="2 3" id="KW-0560">Oxidoreductase</keyword>
<dbReference type="GO" id="GO:0019290">
    <property type="term" value="P:siderophore biosynthetic process"/>
    <property type="evidence" value="ECO:0007669"/>
    <property type="project" value="InterPro"/>
</dbReference>
<dbReference type="InterPro" id="IPR003560">
    <property type="entry name" value="DHB_DH"/>
</dbReference>
<dbReference type="Proteomes" id="UP001159329">
    <property type="component" value="Unassembled WGS sequence"/>
</dbReference>